<keyword evidence="2" id="KW-1185">Reference proteome</keyword>
<name>A0A419S6T7_9SPHI</name>
<evidence type="ECO:0000313" key="2">
    <source>
        <dbReference type="Proteomes" id="UP000283433"/>
    </source>
</evidence>
<dbReference type="RefSeq" id="WP_120181245.1">
    <property type="nucleotide sequence ID" value="NZ_MBTA01000012.1"/>
</dbReference>
<sequence>MSSHHIVREKQEPALLILNLDGFDAENLGQLLEWSPVIIVPLSLYEKLWSMGIKVDVILVPYGEAPIQLQEHATMFNAQTNVLDAAFAYLIKEAFPAVNVIAAEFNPISYRAIAKQLDLVVFAQGWKNFAVKSGFQKWKAAGERVRIHEPTKISNLKLSGLKALGADEFLTANDGFFSLSFDDDLVFISEEL</sequence>
<organism evidence="1 2">
    <name type="scientific">Pelobium manganitolerans</name>
    <dbReference type="NCBI Taxonomy" id="1842495"/>
    <lineage>
        <taxon>Bacteria</taxon>
        <taxon>Pseudomonadati</taxon>
        <taxon>Bacteroidota</taxon>
        <taxon>Sphingobacteriia</taxon>
        <taxon>Sphingobacteriales</taxon>
        <taxon>Sphingobacteriaceae</taxon>
        <taxon>Pelobium</taxon>
    </lineage>
</organism>
<comment type="caution">
    <text evidence="1">The sequence shown here is derived from an EMBL/GenBank/DDBJ whole genome shotgun (WGS) entry which is preliminary data.</text>
</comment>
<accession>A0A419S6T7</accession>
<dbReference type="EMBL" id="MBTA01000012">
    <property type="protein sequence ID" value="RKD17052.1"/>
    <property type="molecule type" value="Genomic_DNA"/>
</dbReference>
<dbReference type="OrthoDB" id="1132102at2"/>
<gene>
    <name evidence="1" type="ORF">BCY91_02575</name>
</gene>
<proteinExistence type="predicted"/>
<reference evidence="1 2" key="1">
    <citation type="submission" date="2016-07" db="EMBL/GenBank/DDBJ databases">
        <title>Genome of Pelobium manganitolerans.</title>
        <authorList>
            <person name="Wu S."/>
            <person name="Wang G."/>
        </authorList>
    </citation>
    <scope>NUCLEOTIDE SEQUENCE [LARGE SCALE GENOMIC DNA]</scope>
    <source>
        <strain evidence="1 2">YS-25</strain>
    </source>
</reference>
<evidence type="ECO:0008006" key="3">
    <source>
        <dbReference type="Google" id="ProtNLM"/>
    </source>
</evidence>
<dbReference type="AlphaFoldDB" id="A0A419S6T7"/>
<protein>
    <recommendedName>
        <fullName evidence="3">Thiamine pyrophosphokinase</fullName>
    </recommendedName>
</protein>
<evidence type="ECO:0000313" key="1">
    <source>
        <dbReference type="EMBL" id="RKD17052.1"/>
    </source>
</evidence>
<dbReference type="Proteomes" id="UP000283433">
    <property type="component" value="Unassembled WGS sequence"/>
</dbReference>